<evidence type="ECO:0000313" key="1">
    <source>
        <dbReference type="EMBL" id="ABF43176.1"/>
    </source>
</evidence>
<dbReference type="SUPFAM" id="SSF141371">
    <property type="entry name" value="PilZ domain-like"/>
    <property type="match status" value="1"/>
</dbReference>
<dbReference type="HOGENOM" id="CLU_149265_0_0_0"/>
<dbReference type="EnsemblBacteria" id="ABF43176">
    <property type="protein sequence ID" value="ABF43176"/>
    <property type="gene ID" value="Acid345_4176"/>
</dbReference>
<dbReference type="AlphaFoldDB" id="Q1IIX4"/>
<accession>Q1IIX4</accession>
<dbReference type="KEGG" id="aba:Acid345_4176"/>
<name>Q1IIX4_KORVE</name>
<evidence type="ECO:0000313" key="2">
    <source>
        <dbReference type="Proteomes" id="UP000002432"/>
    </source>
</evidence>
<reference evidence="1 2" key="1">
    <citation type="journal article" date="2009" name="Appl. Environ. Microbiol.">
        <title>Three genomes from the phylum Acidobacteria provide insight into the lifestyles of these microorganisms in soils.</title>
        <authorList>
            <person name="Ward N.L."/>
            <person name="Challacombe J.F."/>
            <person name="Janssen P.H."/>
            <person name="Henrissat B."/>
            <person name="Coutinho P.M."/>
            <person name="Wu M."/>
            <person name="Xie G."/>
            <person name="Haft D.H."/>
            <person name="Sait M."/>
            <person name="Badger J."/>
            <person name="Barabote R.D."/>
            <person name="Bradley B."/>
            <person name="Brettin T.S."/>
            <person name="Brinkac L.M."/>
            <person name="Bruce D."/>
            <person name="Creasy T."/>
            <person name="Daugherty S.C."/>
            <person name="Davidsen T.M."/>
            <person name="DeBoy R.T."/>
            <person name="Detter J.C."/>
            <person name="Dodson R.J."/>
            <person name="Durkin A.S."/>
            <person name="Ganapathy A."/>
            <person name="Gwinn-Giglio M."/>
            <person name="Han C.S."/>
            <person name="Khouri H."/>
            <person name="Kiss H."/>
            <person name="Kothari S.P."/>
            <person name="Madupu R."/>
            <person name="Nelson K.E."/>
            <person name="Nelson W.C."/>
            <person name="Paulsen I."/>
            <person name="Penn K."/>
            <person name="Ren Q."/>
            <person name="Rosovitz M.J."/>
            <person name="Selengut J.D."/>
            <person name="Shrivastava S."/>
            <person name="Sullivan S.A."/>
            <person name="Tapia R."/>
            <person name="Thompson L.S."/>
            <person name="Watkins K.L."/>
            <person name="Yang Q."/>
            <person name="Yu C."/>
            <person name="Zafar N."/>
            <person name="Zhou L."/>
            <person name="Kuske C.R."/>
        </authorList>
    </citation>
    <scope>NUCLEOTIDE SEQUENCE [LARGE SCALE GENOMIC DNA]</scope>
    <source>
        <strain evidence="1 2">Ellin345</strain>
    </source>
</reference>
<dbReference type="Proteomes" id="UP000002432">
    <property type="component" value="Chromosome"/>
</dbReference>
<dbReference type="STRING" id="204669.Acid345_4176"/>
<protein>
    <submittedName>
        <fullName evidence="1">Type IV pilus assembly PilZ</fullName>
    </submittedName>
</protein>
<sequence length="116" mass="12821">MDMVRKRKTLRFRCHGAAELSDGGNRKLWGRLGDICAAGFYVSTVGPWPINTEVEFRLQVDNTVVRGKGVVASTNPGVGMTVIIREITQEHAIAFEKLMEGMTESANSPITANWRV</sequence>
<proteinExistence type="predicted"/>
<organism evidence="1 2">
    <name type="scientific">Koribacter versatilis (strain Ellin345)</name>
    <dbReference type="NCBI Taxonomy" id="204669"/>
    <lineage>
        <taxon>Bacteria</taxon>
        <taxon>Pseudomonadati</taxon>
        <taxon>Acidobacteriota</taxon>
        <taxon>Terriglobia</taxon>
        <taxon>Terriglobales</taxon>
        <taxon>Candidatus Korobacteraceae</taxon>
        <taxon>Candidatus Korobacter</taxon>
    </lineage>
</organism>
<dbReference type="Gene3D" id="2.40.10.220">
    <property type="entry name" value="predicted glycosyltransferase like domains"/>
    <property type="match status" value="1"/>
</dbReference>
<dbReference type="EMBL" id="CP000360">
    <property type="protein sequence ID" value="ABF43176.1"/>
    <property type="molecule type" value="Genomic_DNA"/>
</dbReference>
<keyword evidence="2" id="KW-1185">Reference proteome</keyword>
<gene>
    <name evidence="1" type="ordered locus">Acid345_4176</name>
</gene>